<dbReference type="Pfam" id="PF00912">
    <property type="entry name" value="Transgly"/>
    <property type="match status" value="1"/>
</dbReference>
<keyword evidence="19" id="KW-1133">Transmembrane helix</keyword>
<evidence type="ECO:0000256" key="19">
    <source>
        <dbReference type="SAM" id="Phobius"/>
    </source>
</evidence>
<keyword evidence="8" id="KW-0328">Glycosyltransferase</keyword>
<evidence type="ECO:0000256" key="3">
    <source>
        <dbReference type="ARBA" id="ARBA00007090"/>
    </source>
</evidence>
<dbReference type="EMBL" id="QJTC01000006">
    <property type="protein sequence ID" value="PYE78566.1"/>
    <property type="molecule type" value="Genomic_DNA"/>
</dbReference>
<evidence type="ECO:0000313" key="23">
    <source>
        <dbReference type="Proteomes" id="UP000247540"/>
    </source>
</evidence>
<keyword evidence="5" id="KW-1003">Cell membrane</keyword>
<evidence type="ECO:0000256" key="15">
    <source>
        <dbReference type="ARBA" id="ARBA00023316"/>
    </source>
</evidence>
<organism evidence="22 23">
    <name type="scientific">Xylophilus ampelinus</name>
    <dbReference type="NCBI Taxonomy" id="54067"/>
    <lineage>
        <taxon>Bacteria</taxon>
        <taxon>Pseudomonadati</taxon>
        <taxon>Pseudomonadota</taxon>
        <taxon>Betaproteobacteria</taxon>
        <taxon>Burkholderiales</taxon>
        <taxon>Xylophilus</taxon>
    </lineage>
</organism>
<comment type="subcellular location">
    <subcellularLocation>
        <location evidence="1">Cell membrane</location>
    </subcellularLocation>
</comment>
<comment type="caution">
    <text evidence="22">The sequence shown here is derived from an EMBL/GenBank/DDBJ whole genome shotgun (WGS) entry which is preliminary data.</text>
</comment>
<evidence type="ECO:0000256" key="10">
    <source>
        <dbReference type="ARBA" id="ARBA00022801"/>
    </source>
</evidence>
<keyword evidence="19" id="KW-0812">Transmembrane</keyword>
<evidence type="ECO:0000256" key="6">
    <source>
        <dbReference type="ARBA" id="ARBA00022645"/>
    </source>
</evidence>
<dbReference type="GO" id="GO:0008658">
    <property type="term" value="F:penicillin binding"/>
    <property type="evidence" value="ECO:0007669"/>
    <property type="project" value="InterPro"/>
</dbReference>
<dbReference type="InterPro" id="IPR023346">
    <property type="entry name" value="Lysozyme-like_dom_sf"/>
</dbReference>
<name>A0A318SN09_9BURK</name>
<dbReference type="GO" id="GO:0008360">
    <property type="term" value="P:regulation of cell shape"/>
    <property type="evidence" value="ECO:0007669"/>
    <property type="project" value="UniProtKB-KW"/>
</dbReference>
<evidence type="ECO:0000256" key="17">
    <source>
        <dbReference type="ARBA" id="ARBA00049902"/>
    </source>
</evidence>
<evidence type="ECO:0000256" key="1">
    <source>
        <dbReference type="ARBA" id="ARBA00004236"/>
    </source>
</evidence>
<dbReference type="GO" id="GO:0008955">
    <property type="term" value="F:peptidoglycan glycosyltransferase activity"/>
    <property type="evidence" value="ECO:0007669"/>
    <property type="project" value="UniProtKB-EC"/>
</dbReference>
<dbReference type="InterPro" id="IPR001460">
    <property type="entry name" value="PCN-bd_Tpept"/>
</dbReference>
<evidence type="ECO:0000256" key="11">
    <source>
        <dbReference type="ARBA" id="ARBA00022960"/>
    </source>
</evidence>
<dbReference type="GO" id="GO:0009002">
    <property type="term" value="F:serine-type D-Ala-D-Ala carboxypeptidase activity"/>
    <property type="evidence" value="ECO:0007669"/>
    <property type="project" value="UniProtKB-EC"/>
</dbReference>
<dbReference type="UniPathway" id="UPA00219"/>
<dbReference type="Gene3D" id="3.40.710.10">
    <property type="entry name" value="DD-peptidase/beta-lactamase superfamily"/>
    <property type="match status" value="1"/>
</dbReference>
<comment type="catalytic activity">
    <reaction evidence="17">
        <text>[GlcNAc-(1-&gt;4)-Mur2Ac(oyl-L-Ala-gamma-D-Glu-L-Lys-D-Ala-D-Ala)](n)-di-trans,octa-cis-undecaprenyl diphosphate + beta-D-GlcNAc-(1-&gt;4)-Mur2Ac(oyl-L-Ala-gamma-D-Glu-L-Lys-D-Ala-D-Ala)-di-trans,octa-cis-undecaprenyl diphosphate = [GlcNAc-(1-&gt;4)-Mur2Ac(oyl-L-Ala-gamma-D-Glu-L-Lys-D-Ala-D-Ala)](n+1)-di-trans,octa-cis-undecaprenyl diphosphate + di-trans,octa-cis-undecaprenyl diphosphate + H(+)</text>
        <dbReference type="Rhea" id="RHEA:23708"/>
        <dbReference type="Rhea" id="RHEA-COMP:9602"/>
        <dbReference type="Rhea" id="RHEA-COMP:9603"/>
        <dbReference type="ChEBI" id="CHEBI:15378"/>
        <dbReference type="ChEBI" id="CHEBI:58405"/>
        <dbReference type="ChEBI" id="CHEBI:60033"/>
        <dbReference type="ChEBI" id="CHEBI:78435"/>
        <dbReference type="EC" id="2.4.99.28"/>
    </reaction>
</comment>
<keyword evidence="13 19" id="KW-0472">Membrane</keyword>
<dbReference type="InterPro" id="IPR036950">
    <property type="entry name" value="PBP_transglycosylase"/>
</dbReference>
<evidence type="ECO:0000313" key="22">
    <source>
        <dbReference type="EMBL" id="PYE78566.1"/>
    </source>
</evidence>
<dbReference type="Gene3D" id="1.10.3810.10">
    <property type="entry name" value="Biosynthetic peptidoglycan transglycosylase-like"/>
    <property type="match status" value="1"/>
</dbReference>
<evidence type="ECO:0000256" key="5">
    <source>
        <dbReference type="ARBA" id="ARBA00022475"/>
    </source>
</evidence>
<evidence type="ECO:0000259" key="21">
    <source>
        <dbReference type="Pfam" id="PF00912"/>
    </source>
</evidence>
<dbReference type="GO" id="GO:0005886">
    <property type="term" value="C:plasma membrane"/>
    <property type="evidence" value="ECO:0007669"/>
    <property type="project" value="UniProtKB-SubCell"/>
</dbReference>
<dbReference type="GO" id="GO:0006508">
    <property type="term" value="P:proteolysis"/>
    <property type="evidence" value="ECO:0007669"/>
    <property type="project" value="UniProtKB-KW"/>
</dbReference>
<evidence type="ECO:0000256" key="9">
    <source>
        <dbReference type="ARBA" id="ARBA00022679"/>
    </source>
</evidence>
<dbReference type="InterPro" id="IPR050396">
    <property type="entry name" value="Glycosyltr_51/Transpeptidase"/>
</dbReference>
<evidence type="ECO:0000256" key="16">
    <source>
        <dbReference type="ARBA" id="ARBA00034000"/>
    </source>
</evidence>
<feature type="domain" description="Glycosyl transferase family 51" evidence="21">
    <location>
        <begin position="71"/>
        <end position="247"/>
    </location>
</feature>
<keyword evidence="9" id="KW-0808">Transferase</keyword>
<keyword evidence="14" id="KW-0511">Multifunctional enzyme</keyword>
<proteinExistence type="inferred from homology"/>
<keyword evidence="23" id="KW-1185">Reference proteome</keyword>
<keyword evidence="11" id="KW-0133">Cell shape</keyword>
<dbReference type="SUPFAM" id="SSF53955">
    <property type="entry name" value="Lysozyme-like"/>
    <property type="match status" value="1"/>
</dbReference>
<keyword evidence="7" id="KW-0645">Protease</keyword>
<accession>A0A318SN09</accession>
<gene>
    <name evidence="22" type="ORF">DFQ15_10674</name>
</gene>
<dbReference type="Proteomes" id="UP000247540">
    <property type="component" value="Unassembled WGS sequence"/>
</dbReference>
<dbReference type="InterPro" id="IPR001264">
    <property type="entry name" value="Glyco_trans_51"/>
</dbReference>
<evidence type="ECO:0000259" key="20">
    <source>
        <dbReference type="Pfam" id="PF00905"/>
    </source>
</evidence>
<comment type="catalytic activity">
    <reaction evidence="16">
        <text>Preferential cleavage: (Ac)2-L-Lys-D-Ala-|-D-Ala. Also transpeptidation of peptidyl-alanyl moieties that are N-acyl substituents of D-alanine.</text>
        <dbReference type="EC" id="3.4.16.4"/>
    </reaction>
</comment>
<evidence type="ECO:0000256" key="4">
    <source>
        <dbReference type="ARBA" id="ARBA00007739"/>
    </source>
</evidence>
<dbReference type="PANTHER" id="PTHR32282:SF11">
    <property type="entry name" value="PENICILLIN-BINDING PROTEIN 1B"/>
    <property type="match status" value="1"/>
</dbReference>
<dbReference type="GO" id="GO:0009252">
    <property type="term" value="P:peptidoglycan biosynthetic process"/>
    <property type="evidence" value="ECO:0007669"/>
    <property type="project" value="UniProtKB-UniPathway"/>
</dbReference>
<evidence type="ECO:0000256" key="8">
    <source>
        <dbReference type="ARBA" id="ARBA00022676"/>
    </source>
</evidence>
<comment type="similarity">
    <text evidence="3">In the C-terminal section; belongs to the transpeptidase family.</text>
</comment>
<feature type="domain" description="Penicillin-binding protein transpeptidase" evidence="20">
    <location>
        <begin position="399"/>
        <end position="630"/>
    </location>
</feature>
<dbReference type="GO" id="GO:0030288">
    <property type="term" value="C:outer membrane-bounded periplasmic space"/>
    <property type="evidence" value="ECO:0007669"/>
    <property type="project" value="TreeGrafter"/>
</dbReference>
<dbReference type="SUPFAM" id="SSF56601">
    <property type="entry name" value="beta-lactamase/transpeptidase-like"/>
    <property type="match status" value="1"/>
</dbReference>
<keyword evidence="6" id="KW-0121">Carboxypeptidase</keyword>
<evidence type="ECO:0000256" key="18">
    <source>
        <dbReference type="SAM" id="MobiDB-lite"/>
    </source>
</evidence>
<evidence type="ECO:0000256" key="14">
    <source>
        <dbReference type="ARBA" id="ARBA00023268"/>
    </source>
</evidence>
<keyword evidence="10" id="KW-0378">Hydrolase</keyword>
<evidence type="ECO:0000256" key="13">
    <source>
        <dbReference type="ARBA" id="ARBA00023136"/>
    </source>
</evidence>
<dbReference type="InterPro" id="IPR012338">
    <property type="entry name" value="Beta-lactam/transpept-like"/>
</dbReference>
<keyword evidence="12" id="KW-0573">Peptidoglycan synthesis</keyword>
<keyword evidence="15" id="KW-0961">Cell wall biogenesis/degradation</keyword>
<dbReference type="AlphaFoldDB" id="A0A318SN09"/>
<evidence type="ECO:0000256" key="7">
    <source>
        <dbReference type="ARBA" id="ARBA00022670"/>
    </source>
</evidence>
<protein>
    <submittedName>
        <fullName evidence="22">Penicillin-binding protein 1A</fullName>
    </submittedName>
</protein>
<evidence type="ECO:0000256" key="12">
    <source>
        <dbReference type="ARBA" id="ARBA00022984"/>
    </source>
</evidence>
<dbReference type="Pfam" id="PF00905">
    <property type="entry name" value="Transpeptidase"/>
    <property type="match status" value="1"/>
</dbReference>
<evidence type="ECO:0000256" key="2">
    <source>
        <dbReference type="ARBA" id="ARBA00004752"/>
    </source>
</evidence>
<feature type="region of interest" description="Disordered" evidence="18">
    <location>
        <begin position="716"/>
        <end position="740"/>
    </location>
</feature>
<reference evidence="22 23" key="1">
    <citation type="submission" date="2018-06" db="EMBL/GenBank/DDBJ databases">
        <title>Genomic Encyclopedia of Type Strains, Phase III (KMG-III): the genomes of soil and plant-associated and newly described type strains.</title>
        <authorList>
            <person name="Whitman W."/>
        </authorList>
    </citation>
    <scope>NUCLEOTIDE SEQUENCE [LARGE SCALE GENOMIC DNA]</scope>
    <source>
        <strain evidence="22 23">CECT 7646</strain>
    </source>
</reference>
<comment type="similarity">
    <text evidence="4">In the N-terminal section; belongs to the glycosyltransferase 51 family.</text>
</comment>
<feature type="transmembrane region" description="Helical" evidence="19">
    <location>
        <begin position="29"/>
        <end position="50"/>
    </location>
</feature>
<dbReference type="PANTHER" id="PTHR32282">
    <property type="entry name" value="BINDING PROTEIN TRANSPEPTIDASE, PUTATIVE-RELATED"/>
    <property type="match status" value="1"/>
</dbReference>
<dbReference type="GO" id="GO:0071555">
    <property type="term" value="P:cell wall organization"/>
    <property type="evidence" value="ECO:0007669"/>
    <property type="project" value="UniProtKB-KW"/>
</dbReference>
<comment type="pathway">
    <text evidence="2">Cell wall biogenesis; peptidoglycan biosynthesis.</text>
</comment>
<sequence length="779" mass="84196">MKNNPFSRSWAALAAGARGAALAVRRHPWISLALLPAMVLLYVLLLIPFTPSIGDIRKARDERPAVLLSADGKVLAEFRRANREWVPLAKVSPHVVAALISTEDHRFYDHHGIDPKRTVAAVFRSVSGDLQGGSTITQQLARNLYPEEIGRARSLNRKAKEAITALKIEAAYSKDEILETYLNTVPFLYNATGIEMAARTYFDTSAATLDPLQSATLVGMLKGTSYYNPVTNPQRATDRRNTVLAQMAKRGHLAPEQLAALQKQPLKVDFERQTEAVGPAPHLARQLRRWLIDWTDRNGYDIGTDGLRVRTTIDSRLQDFANRAVQRQTDQLQKSATAMWGPRAWTANKPVVQAVLRDSAPYKAARDAGADDAAAIRQVLADADAMQALREEKARLQAGFMALDPRNGQVRAWVGSRGFEEDQFDHVAQARRQPGSTFKPFVYGTAFAQGIGPNETLRDAPVEIDLGGGQIWRPSDGGEPSYRPMTLREGLVYSKNTITAQLMARVGAANVAQTARAMGVRQSKLDEVLSLALGTSPVTLKEMVASYGSIANGGSYIEPMLVDRIEDRNGQVLEQFRPAVPEPALAQAAAQTLLDAMRGVVDQGTGGAIRSRWGVRGDVAGKTGTTQDNTDGWFMLIHPTLVMGAWVGFNDSRITMADSWGQGARSALPIVGDFMQASLRAKALDGDAVLDAPRAPPVVPAEPIPLTPEQIGNGAWPPAGSGEGPMGAVDPQVGSRPVAPVEATVPLSEQQAPRQNVGPLLAAEPAVVVPSTSPREGNF</sequence>